<keyword evidence="3" id="KW-1185">Reference proteome</keyword>
<feature type="compositionally biased region" description="Low complexity" evidence="1">
    <location>
        <begin position="153"/>
        <end position="168"/>
    </location>
</feature>
<reference evidence="3" key="1">
    <citation type="journal article" date="2019" name="Int. J. Syst. Evol. Microbiol.">
        <title>The Global Catalogue of Microorganisms (GCM) 10K type strain sequencing project: providing services to taxonomists for standard genome sequencing and annotation.</title>
        <authorList>
            <consortium name="The Broad Institute Genomics Platform"/>
            <consortium name="The Broad Institute Genome Sequencing Center for Infectious Disease"/>
            <person name="Wu L."/>
            <person name="Ma J."/>
        </authorList>
    </citation>
    <scope>NUCLEOTIDE SEQUENCE [LARGE SCALE GENOMIC DNA]</scope>
    <source>
        <strain evidence="3">2902at01</strain>
    </source>
</reference>
<evidence type="ECO:0000313" key="3">
    <source>
        <dbReference type="Proteomes" id="UP001595868"/>
    </source>
</evidence>
<proteinExistence type="predicted"/>
<feature type="region of interest" description="Disordered" evidence="1">
    <location>
        <begin position="149"/>
        <end position="172"/>
    </location>
</feature>
<evidence type="ECO:0000256" key="1">
    <source>
        <dbReference type="SAM" id="MobiDB-lite"/>
    </source>
</evidence>
<dbReference type="Proteomes" id="UP001595868">
    <property type="component" value="Unassembled WGS sequence"/>
</dbReference>
<dbReference type="RefSeq" id="WP_377542955.1">
    <property type="nucleotide sequence ID" value="NZ_JBHSBN010000003.1"/>
</dbReference>
<organism evidence="2 3">
    <name type="scientific">Micromonospora zhanjiangensis</name>
    <dbReference type="NCBI Taxonomy" id="1522057"/>
    <lineage>
        <taxon>Bacteria</taxon>
        <taxon>Bacillati</taxon>
        <taxon>Actinomycetota</taxon>
        <taxon>Actinomycetes</taxon>
        <taxon>Micromonosporales</taxon>
        <taxon>Micromonosporaceae</taxon>
        <taxon>Micromonospora</taxon>
    </lineage>
</organism>
<accession>A0ABV8KJM3</accession>
<name>A0ABV8KJM3_9ACTN</name>
<evidence type="ECO:0000313" key="2">
    <source>
        <dbReference type="EMBL" id="MFC4105746.1"/>
    </source>
</evidence>
<gene>
    <name evidence="2" type="ORF">ACFOX0_07340</name>
</gene>
<comment type="caution">
    <text evidence="2">The sequence shown here is derived from an EMBL/GenBank/DDBJ whole genome shotgun (WGS) entry which is preliminary data.</text>
</comment>
<sequence length="231" mass="24164">MDEVLARLKAAIEDLDTAAVTATRAAADARQAEAHYREAGTGSDHRAAQGAVDESTTAAEKAGKVARLLAETGGHLIAYVNTIAPGAVPTDRGVESAVPTGEQLVTESVRRSDARAGFAGFLSKMTRNVEDIQDVGKSATEVAQTSYSILKDPTGPTGAKSTGTTTPTIRPANPPAKIEAAEAVGHLLAAGLVVAIAVHRSGQMIRREFARLRSHADEKRNQRPHPRDGST</sequence>
<protein>
    <submittedName>
        <fullName evidence="2">Uncharacterized protein</fullName>
    </submittedName>
</protein>
<dbReference type="EMBL" id="JBHSBN010000003">
    <property type="protein sequence ID" value="MFC4105746.1"/>
    <property type="molecule type" value="Genomic_DNA"/>
</dbReference>